<dbReference type="Proteomes" id="UP001153332">
    <property type="component" value="Unassembled WGS sequence"/>
</dbReference>
<proteinExistence type="predicted"/>
<evidence type="ECO:0000313" key="2">
    <source>
        <dbReference type="Proteomes" id="UP001153332"/>
    </source>
</evidence>
<evidence type="ECO:0000313" key="1">
    <source>
        <dbReference type="EMBL" id="KAJ8133379.1"/>
    </source>
</evidence>
<comment type="caution">
    <text evidence="1">The sequence shown here is derived from an EMBL/GenBank/DDBJ whole genome shotgun (WGS) entry which is preliminary data.</text>
</comment>
<organism evidence="1 2">
    <name type="scientific">Lasiodiplodia mahajangana</name>
    <dbReference type="NCBI Taxonomy" id="1108764"/>
    <lineage>
        <taxon>Eukaryota</taxon>
        <taxon>Fungi</taxon>
        <taxon>Dikarya</taxon>
        <taxon>Ascomycota</taxon>
        <taxon>Pezizomycotina</taxon>
        <taxon>Dothideomycetes</taxon>
        <taxon>Dothideomycetes incertae sedis</taxon>
        <taxon>Botryosphaeriales</taxon>
        <taxon>Botryosphaeriaceae</taxon>
        <taxon>Lasiodiplodia</taxon>
    </lineage>
</organism>
<name>A0ACC2K130_9PEZI</name>
<keyword evidence="2" id="KW-1185">Reference proteome</keyword>
<sequence>MAFSLDPSILETHPGAKPWGIPAAQILADQSRYREIMRINDQSSNRAPRSPPAIGPRIADQPRAKETRLSALGGEGQVRPAERLPSISEWYKPPSRLPSIREALLGVALSSTPDPEPRTCRESSSCPRLPSISEWYPPRVLNSIVASPIPELHENFGITITVTEPPSLQTSLLNTPTSLGPTPPSTVSLSPPGTWPRRRDEGLKRKRTLGDDDDNLWDSPGRRKIPRTTTPELIRPYDDEGRSRPSAYDGAKSHWYQEERPRLPTPQRDARSRCLTV</sequence>
<gene>
    <name evidence="1" type="ORF">O1611_g242</name>
</gene>
<accession>A0ACC2K130</accession>
<dbReference type="EMBL" id="JAPUUL010000018">
    <property type="protein sequence ID" value="KAJ8133379.1"/>
    <property type="molecule type" value="Genomic_DNA"/>
</dbReference>
<reference evidence="1" key="1">
    <citation type="submission" date="2022-12" db="EMBL/GenBank/DDBJ databases">
        <title>Genome Sequence of Lasiodiplodia mahajangana.</title>
        <authorList>
            <person name="Buettner E."/>
        </authorList>
    </citation>
    <scope>NUCLEOTIDE SEQUENCE</scope>
    <source>
        <strain evidence="1">VT137</strain>
    </source>
</reference>
<protein>
    <submittedName>
        <fullName evidence="1">Uncharacterized protein</fullName>
    </submittedName>
</protein>